<evidence type="ECO:0000313" key="2">
    <source>
        <dbReference type="Proteomes" id="UP000297595"/>
    </source>
</evidence>
<dbReference type="AlphaFoldDB" id="A0A7C8P7E8"/>
<gene>
    <name evidence="1" type="ORF">EYR41_007005</name>
</gene>
<name>A0A7C8P7E8_ORBOL</name>
<dbReference type="EMBL" id="SOZJ01000004">
    <property type="protein sequence ID" value="TGJ67909.1"/>
    <property type="molecule type" value="Genomic_DNA"/>
</dbReference>
<sequence>MVLEGAPPISSFIHGKLPGHRHTHGFPSKKKKCVVGRVAKLHITARSEPGCILTEKKHGYLKGGTYDGWWGYISKCTGSIEEPNGKPLEFPKLSLPMPKRDTACKSVPVELAQIKR</sequence>
<evidence type="ECO:0000313" key="1">
    <source>
        <dbReference type="EMBL" id="TGJ67909.1"/>
    </source>
</evidence>
<organism evidence="1 2">
    <name type="scientific">Orbilia oligospora</name>
    <name type="common">Nematode-trapping fungus</name>
    <name type="synonym">Arthrobotrys oligospora</name>
    <dbReference type="NCBI Taxonomy" id="2813651"/>
    <lineage>
        <taxon>Eukaryota</taxon>
        <taxon>Fungi</taxon>
        <taxon>Dikarya</taxon>
        <taxon>Ascomycota</taxon>
        <taxon>Pezizomycotina</taxon>
        <taxon>Orbiliomycetes</taxon>
        <taxon>Orbiliales</taxon>
        <taxon>Orbiliaceae</taxon>
        <taxon>Orbilia</taxon>
    </lineage>
</organism>
<comment type="caution">
    <text evidence="1">The sequence shown here is derived from an EMBL/GenBank/DDBJ whole genome shotgun (WGS) entry which is preliminary data.</text>
</comment>
<dbReference type="Proteomes" id="UP000297595">
    <property type="component" value="Unassembled WGS sequence"/>
</dbReference>
<protein>
    <submittedName>
        <fullName evidence="1">Uncharacterized protein</fullName>
    </submittedName>
</protein>
<accession>A0A7C8P7E8</accession>
<reference evidence="1 2" key="1">
    <citation type="submission" date="2019-03" db="EMBL/GenBank/DDBJ databases">
        <title>Nematode-trapping fungi genome.</title>
        <authorList>
            <person name="Vidal-Diez De Ulzurrun G."/>
        </authorList>
    </citation>
    <scope>NUCLEOTIDE SEQUENCE [LARGE SCALE GENOMIC DNA]</scope>
    <source>
        <strain evidence="1 2">TWF154</strain>
    </source>
</reference>
<proteinExistence type="predicted"/>